<dbReference type="InterPro" id="IPR012337">
    <property type="entry name" value="RNaseH-like_sf"/>
</dbReference>
<evidence type="ECO:0000259" key="1">
    <source>
        <dbReference type="PROSITE" id="PS50994"/>
    </source>
</evidence>
<dbReference type="AlphaFoldDB" id="A0A5J5A2L6"/>
<dbReference type="InterPro" id="IPR050951">
    <property type="entry name" value="Retrovirus_Pol_polyprotein"/>
</dbReference>
<dbReference type="EMBL" id="CM018047">
    <property type="protein sequence ID" value="KAA8524549.1"/>
    <property type="molecule type" value="Genomic_DNA"/>
</dbReference>
<proteinExistence type="predicted"/>
<dbReference type="GO" id="GO:0003676">
    <property type="term" value="F:nucleic acid binding"/>
    <property type="evidence" value="ECO:0007669"/>
    <property type="project" value="InterPro"/>
</dbReference>
<dbReference type="InterPro" id="IPR036397">
    <property type="entry name" value="RNaseH_sf"/>
</dbReference>
<keyword evidence="3" id="KW-1185">Reference proteome</keyword>
<dbReference type="SUPFAM" id="SSF54160">
    <property type="entry name" value="Chromo domain-like"/>
    <property type="match status" value="1"/>
</dbReference>
<evidence type="ECO:0000313" key="2">
    <source>
        <dbReference type="EMBL" id="KAA8524549.1"/>
    </source>
</evidence>
<feature type="domain" description="Integrase catalytic" evidence="1">
    <location>
        <begin position="1"/>
        <end position="73"/>
    </location>
</feature>
<dbReference type="InterPro" id="IPR016197">
    <property type="entry name" value="Chromo-like_dom_sf"/>
</dbReference>
<dbReference type="InterPro" id="IPR023780">
    <property type="entry name" value="Chromo_domain"/>
</dbReference>
<name>A0A5J5A2L6_9ASTE</name>
<dbReference type="SUPFAM" id="SSF53098">
    <property type="entry name" value="Ribonuclease H-like"/>
    <property type="match status" value="1"/>
</dbReference>
<dbReference type="InterPro" id="IPR001584">
    <property type="entry name" value="Integrase_cat-core"/>
</dbReference>
<protein>
    <recommendedName>
        <fullName evidence="1">Integrase catalytic domain-containing protein</fullName>
    </recommendedName>
</protein>
<organism evidence="2 3">
    <name type="scientific">Nyssa sinensis</name>
    <dbReference type="NCBI Taxonomy" id="561372"/>
    <lineage>
        <taxon>Eukaryota</taxon>
        <taxon>Viridiplantae</taxon>
        <taxon>Streptophyta</taxon>
        <taxon>Embryophyta</taxon>
        <taxon>Tracheophyta</taxon>
        <taxon>Spermatophyta</taxon>
        <taxon>Magnoliopsida</taxon>
        <taxon>eudicotyledons</taxon>
        <taxon>Gunneridae</taxon>
        <taxon>Pentapetalae</taxon>
        <taxon>asterids</taxon>
        <taxon>Cornales</taxon>
        <taxon>Nyssaceae</taxon>
        <taxon>Nyssa</taxon>
    </lineage>
</organism>
<dbReference type="PROSITE" id="PS50994">
    <property type="entry name" value="INTEGRASE"/>
    <property type="match status" value="1"/>
</dbReference>
<dbReference type="Pfam" id="PF00385">
    <property type="entry name" value="Chromo"/>
    <property type="match status" value="1"/>
</dbReference>
<accession>A0A5J5A2L6</accession>
<dbReference type="Gene3D" id="3.30.420.10">
    <property type="entry name" value="Ribonuclease H-like superfamily/Ribonuclease H"/>
    <property type="match status" value="1"/>
</dbReference>
<dbReference type="OrthoDB" id="5554229at2759"/>
<sequence length="284" mass="32285">MSGTKLHLSSAYHPQTDGQMEVVNRCVEQYLRCFVHQWPRKWCSHLPWAEYWYNTTYHISTGMTPFQALCGRLPPSIPTYNDGLSLVHEVDQQLLNHDELLQHLKANLERSVNRMKQLADHKRRDVSFKLGDWLQLLEGARIHPVFHVSLLKQYQAKEGSAAPPPVELPPFTDDGLVHLEPHTILNTRWVKQGAQLIDESLVHWKHLPAEDATWEPPQKLLAMFPSVDLEDKDPPNGGVLIDHDVQPGASSQILNIWDELNVRAVDVDGVVSTRIMSRGLGQGC</sequence>
<reference evidence="2 3" key="1">
    <citation type="submission" date="2019-09" db="EMBL/GenBank/DDBJ databases">
        <title>A chromosome-level genome assembly of the Chinese tupelo Nyssa sinensis.</title>
        <authorList>
            <person name="Yang X."/>
            <person name="Kang M."/>
            <person name="Yang Y."/>
            <person name="Xiong H."/>
            <person name="Wang M."/>
            <person name="Zhang Z."/>
            <person name="Wang Z."/>
            <person name="Wu H."/>
            <person name="Ma T."/>
            <person name="Liu J."/>
            <person name="Xi Z."/>
        </authorList>
    </citation>
    <scope>NUCLEOTIDE SEQUENCE [LARGE SCALE GENOMIC DNA]</scope>
    <source>
        <strain evidence="2">J267</strain>
        <tissue evidence="2">Leaf</tissue>
    </source>
</reference>
<dbReference type="Gene3D" id="2.40.50.40">
    <property type="match status" value="1"/>
</dbReference>
<dbReference type="GO" id="GO:0015074">
    <property type="term" value="P:DNA integration"/>
    <property type="evidence" value="ECO:0007669"/>
    <property type="project" value="InterPro"/>
</dbReference>
<gene>
    <name evidence="2" type="ORF">F0562_010972</name>
</gene>
<dbReference type="PANTHER" id="PTHR37984:SF5">
    <property type="entry name" value="PROTEIN NYNRIN-LIKE"/>
    <property type="match status" value="1"/>
</dbReference>
<dbReference type="Proteomes" id="UP000325577">
    <property type="component" value="Linkage Group LG4"/>
</dbReference>
<dbReference type="PANTHER" id="PTHR37984">
    <property type="entry name" value="PROTEIN CBG26694"/>
    <property type="match status" value="1"/>
</dbReference>
<evidence type="ECO:0000313" key="3">
    <source>
        <dbReference type="Proteomes" id="UP000325577"/>
    </source>
</evidence>